<gene>
    <name evidence="6" type="ORF">HINF_LOCUS22724</name>
    <name evidence="7" type="ORF">HINF_LOCUS39930</name>
</gene>
<evidence type="ECO:0000313" key="6">
    <source>
        <dbReference type="EMBL" id="CAI9935079.1"/>
    </source>
</evidence>
<dbReference type="InterPro" id="IPR000185">
    <property type="entry name" value="SecA"/>
</dbReference>
<name>A0AA86U029_9EUKA</name>
<dbReference type="PROSITE" id="PS51196">
    <property type="entry name" value="SECA_MOTOR_DEAD"/>
    <property type="match status" value="1"/>
</dbReference>
<dbReference type="InterPro" id="IPR036465">
    <property type="entry name" value="vWFA_dom_sf"/>
</dbReference>
<dbReference type="Pfam" id="PF07517">
    <property type="entry name" value="SecA_DEAD"/>
    <property type="match status" value="1"/>
</dbReference>
<dbReference type="GO" id="GO:0016020">
    <property type="term" value="C:membrane"/>
    <property type="evidence" value="ECO:0007669"/>
    <property type="project" value="InterPro"/>
</dbReference>
<evidence type="ECO:0000256" key="1">
    <source>
        <dbReference type="ARBA" id="ARBA00022927"/>
    </source>
</evidence>
<proteinExistence type="predicted"/>
<feature type="compositionally biased region" description="Polar residues" evidence="4">
    <location>
        <begin position="34"/>
        <end position="48"/>
    </location>
</feature>
<dbReference type="GO" id="GO:0006886">
    <property type="term" value="P:intracellular protein transport"/>
    <property type="evidence" value="ECO:0007669"/>
    <property type="project" value="InterPro"/>
</dbReference>
<reference evidence="6" key="1">
    <citation type="submission" date="2023-06" db="EMBL/GenBank/DDBJ databases">
        <authorList>
            <person name="Kurt Z."/>
        </authorList>
    </citation>
    <scope>NUCLEOTIDE SEQUENCE</scope>
</reference>
<feature type="coiled-coil region" evidence="3">
    <location>
        <begin position="1069"/>
        <end position="1096"/>
    </location>
</feature>
<evidence type="ECO:0000313" key="8">
    <source>
        <dbReference type="Proteomes" id="UP001642409"/>
    </source>
</evidence>
<dbReference type="InterPro" id="IPR027417">
    <property type="entry name" value="P-loop_NTPase"/>
</dbReference>
<comment type="caution">
    <text evidence="6">The sequence shown here is derived from an EMBL/GenBank/DDBJ whole genome shotgun (WGS) entry which is preliminary data.</text>
</comment>
<dbReference type="Proteomes" id="UP001642409">
    <property type="component" value="Unassembled WGS sequence"/>
</dbReference>
<dbReference type="Gene3D" id="3.40.50.300">
    <property type="entry name" value="P-loop containing nucleotide triphosphate hydrolases"/>
    <property type="match status" value="3"/>
</dbReference>
<protein>
    <recommendedName>
        <fullName evidence="5">SecA family profile domain-containing protein</fullName>
    </recommendedName>
</protein>
<evidence type="ECO:0000256" key="2">
    <source>
        <dbReference type="ARBA" id="ARBA00023010"/>
    </source>
</evidence>
<reference evidence="7 8" key="2">
    <citation type="submission" date="2024-07" db="EMBL/GenBank/DDBJ databases">
        <authorList>
            <person name="Akdeniz Z."/>
        </authorList>
    </citation>
    <scope>NUCLEOTIDE SEQUENCE [LARGE SCALE GENOMIC DNA]</scope>
</reference>
<keyword evidence="1" id="KW-0813">Transport</keyword>
<dbReference type="SUPFAM" id="SSF52540">
    <property type="entry name" value="P-loop containing nucleoside triphosphate hydrolases"/>
    <property type="match status" value="3"/>
</dbReference>
<organism evidence="6">
    <name type="scientific">Hexamita inflata</name>
    <dbReference type="NCBI Taxonomy" id="28002"/>
    <lineage>
        <taxon>Eukaryota</taxon>
        <taxon>Metamonada</taxon>
        <taxon>Diplomonadida</taxon>
        <taxon>Hexamitidae</taxon>
        <taxon>Hexamitinae</taxon>
        <taxon>Hexamita</taxon>
    </lineage>
</organism>
<keyword evidence="8" id="KW-1185">Reference proteome</keyword>
<accession>A0AA86U029</accession>
<feature type="compositionally biased region" description="Low complexity" evidence="4">
    <location>
        <begin position="14"/>
        <end position="27"/>
    </location>
</feature>
<dbReference type="GO" id="GO:0005524">
    <property type="term" value="F:ATP binding"/>
    <property type="evidence" value="ECO:0007669"/>
    <property type="project" value="InterPro"/>
</dbReference>
<dbReference type="EMBL" id="CATOUU010000594">
    <property type="protein sequence ID" value="CAI9935079.1"/>
    <property type="molecule type" value="Genomic_DNA"/>
</dbReference>
<keyword evidence="1" id="KW-0653">Protein transport</keyword>
<dbReference type="GO" id="GO:0017038">
    <property type="term" value="P:protein import"/>
    <property type="evidence" value="ECO:0007669"/>
    <property type="project" value="InterPro"/>
</dbReference>
<feature type="coiled-coil region" evidence="3">
    <location>
        <begin position="1401"/>
        <end position="1428"/>
    </location>
</feature>
<dbReference type="GO" id="GO:0006605">
    <property type="term" value="P:protein targeting"/>
    <property type="evidence" value="ECO:0007669"/>
    <property type="project" value="InterPro"/>
</dbReference>
<keyword evidence="2" id="KW-0811">Translocation</keyword>
<dbReference type="InterPro" id="IPR011115">
    <property type="entry name" value="SecA_DEAD"/>
</dbReference>
<keyword evidence="3" id="KW-0175">Coiled coil</keyword>
<sequence length="2845" mass="331028">MSKRNDKQDKESSDSIVIEISSSSSNSDLKPHIQSPSANTDPKTTPKQQDTDILGQPCGNTQISSICKTESSSDTINLGSSESDPLTSILTGDADNFLVFEPNNFQPTKIERTEDILKEFISQLAEIMQIIKKERKKPEQKIKELSQLSSKLDIQSQREKQGETLIQSIQHQMDEILMEKDIKTIYQSFKDINETATMCKNVIMPVDINMVNVLLKETKTDQEILKGKDVVLILGNTGVGKTTAIHFLAGEKIEYVDQTLKAKKEQQLDNQMKDQIANLDKGTTKFVKINHKNNDFYLLDTQGLNQSDTLENDIANKQSLINSIQYCKSVKPVVIISKNSVGDRFTHVYSLFTSLQSIFENFDKAIPSITYLFTQYSDNEQHQLLADFKNKLQNLNSQEKSNKSYSTGLYQYFIKDIINKLAGVDKISFSSSDEDFSDKEQQNNESRLLLNPAYDNHLDILDYLLQKQIENPGQKFKNFVSNEAISKLETQFDLHEKCIIEGINKADYELVKYKLDQLCLLSHYLNIQKFTQIYQKCQTEIVNELKKIGEQYMCSIEKYIKNASESTQHEITATQLLQLEQLMQFHVFHDKQSKICANKLIQMQQDLFKQLQQEIESDQPRKIPILDIMKTTSQSASKLGSNKKVEHIYSEACNFVLKTFKHLEKQTATHFKEFTVNNSSQLIEKYGTNLNRMQIIQQSYKVHIQIDHKSYSSTLQLMYDYLNDQLKILSQKDIQKDITKLVEQFFKIQKIIKFITESKILQKYVNKSTIQRNNDDLQNKVVKFAENQKIAIDQQLQDIESGILEINRDSLKLVEMQITLLQKLVENKEFKTCIDLVVQQCCQMVQSYAKDIQSKIEKAFNNIDIKFEQEELFSFAFLLNQFDECFKNERWYESQSQKPIQQLTQMLQSVKTYSNLQKIQQFAILYPNEKKLHKQLDKTCLQFKNSDLDQINKIDAELATNVFISNLKLITTQLSDLQNNGVVIDQVNTTKQTLINNLQHYLTQYKQQLFSSQQEYSRQCFEGRTDINQLVQGAVLILTSMNQIVADLGQEQSFQIMVDQIKNAITGWNVEENKIIENLQSRLSNIELANINIIQNLTRYLKPLDQFTICNLKYAQIELYCEQALNQQVNQTYQQLSLYFTNQQFDLAQKALNKLNKDKQQIQEATEYARQYLQQYFQNYCVTVQNITQMSLQNFQIQYFNQIIQQLQQMTQITSIQSVEGNYILNWQQNQTQISQFIQQIKQIIQPELIMQRCIQIPEGDYLQKEQLIQIMQQIITTLKQITEKIIQNQFMDVLSQIQDIYHKFENQIQQSIFNQSKQVYNCKLNVKNNYQICGQFFNSLLQAAQIQQQKYNNIYQNVIMDLQSELVKQFNVFENKDSEEITDIIQNIEQNLKYLPCQIVDSIQTNLQNLKNIYETKKQQAENITYETAAKDLKEIIVSYVNYGNQQQYEITKIYQKIIQTEIQVKLKQINIDLSKNDLNQIFDILPSAWDDWILYLEELNKFKQNKICQNSKFSTYYIDLNINSQLDQVIKNVIEVHNKSCQIILNEVVNIDNLKKFEKFTKNIDNILCYITNLLNNSSLSQHLQAKQDQEQIYNIVNDLFSKLLKIFQDKSMIFQNREHYIENDKIDKLLKAILFAESTDNLYQSLLDFSKSEACKKFQQFRDFDKIISHKQMMQILSSQIETNENECMNVIFICQDTNTANQADRDSFYKQIYKYFKFIQVFRLSHLKLAGIEDLSKIETKIMNKFNQQVENIYLEIEKQIKQLPNERTIQKQFSNLCDNLRSIGENFEQQQVANTAKSKILSVNMLFELKSNELQNNVDQIEKNDQKQLESICKLLIEQKKMSVDIPQFKKQIDSGINKCISHIQTKFNQQTILKIGNLLQTHTDANIANLLISEHEKFKQISRTIRNTLRFTINDILDQKQENMDLYGEKFAINKGLYVIQQENPGNLKIQQINCDKIKEYYQLMDEKYWGLVEKYFNQQIGLDIIKQNIQNLQNKRIEQYTLQVKIDIVSQVFAFWTLQNALKSAENTNLMDSKSEQLQPHAAQVVAIFSLLGIDQSNQLKNQLIQVLTGEGKSVILAVTAIVLAIMGFDVNCACYSEYLSQRDFESFTDLFNAFNVRDNIVYGTFNQMCERYINQNGEIRTLTENCILNQKTKSTKAKGNNRQQILMIDEVDVFFNESFYGSSYTPMARVQNTEIKSLLDYVWQNRNEKNLMNKNSITKTQEYLNCEKSLKGWEDLLKEAINNMILDIQQFDQHEYAVQDGLIGYKDQDTISTRIFYGYKTLFAYYQEVENPKKKGENDAKVKQIALDERKCLYFSCGSFSYAEIPKNYKHIIGVTGTLDTVSKPEMKLLTDEYNIKKFSYLPSVYGTNQLKFAKDSSDFVKIVEQKEYFTTIVSEINKRRQNKIGIPVLVFFETSAKLDLFYKSREFKNIDNYQQVKLFTEKISAVEKEGVVRQAVTQNTVTLITREFGRGTDFICHDRTIDDNGGVHVIQTFFSDELSEEKQIKGRTARQGKRGSYSLVLVDIDLQKYGLRTKQIETMKDTSKLHSTIDPVRQKYFDKKYPERIRNKQQILESHNRTGTYVKALFDGDNEAVRKYLVNENRGYGVDQSKSKTLILLDATGSMGEVIEKTKNTIKTMFTNAHAVLRENNVAESFEVMIAAYRNYSDSDQLFQCSGWEKNPDNLRTFIDTIKAFGGSSWGEEAIEVGLQHSNAELANGLTQVILIGDMGPNTREQIQIGRGFEGPEYWSKTPFTQTYFEDELQQLKGKVKVHALYVEKEARESFEYIARYTAGECRELDINSDQGAENLTHLVTERIVENIGGEVLLKKYKDKFGYL</sequence>
<dbReference type="SUPFAM" id="SSF53300">
    <property type="entry name" value="vWA-like"/>
    <property type="match status" value="1"/>
</dbReference>
<evidence type="ECO:0000259" key="5">
    <source>
        <dbReference type="PROSITE" id="PS51196"/>
    </source>
</evidence>
<feature type="region of interest" description="Disordered" evidence="4">
    <location>
        <begin position="1"/>
        <end position="58"/>
    </location>
</feature>
<feature type="coiled-coil region" evidence="3">
    <location>
        <begin position="1145"/>
        <end position="1175"/>
    </location>
</feature>
<evidence type="ECO:0000313" key="7">
    <source>
        <dbReference type="EMBL" id="CAL6043143.1"/>
    </source>
</evidence>
<evidence type="ECO:0000256" key="3">
    <source>
        <dbReference type="SAM" id="Coils"/>
    </source>
</evidence>
<feature type="region of interest" description="Disordered" evidence="4">
    <location>
        <begin position="64"/>
        <end position="83"/>
    </location>
</feature>
<dbReference type="PANTHER" id="PTHR30612:SF0">
    <property type="entry name" value="CHLOROPLAST PROTEIN-TRANSPORTING ATPASE"/>
    <property type="match status" value="1"/>
</dbReference>
<feature type="compositionally biased region" description="Basic and acidic residues" evidence="4">
    <location>
        <begin position="1"/>
        <end position="13"/>
    </location>
</feature>
<feature type="domain" description="SecA family profile" evidence="5">
    <location>
        <begin position="1964"/>
        <end position="2561"/>
    </location>
</feature>
<dbReference type="InterPro" id="IPR014018">
    <property type="entry name" value="SecA_motor_DEAD"/>
</dbReference>
<dbReference type="EMBL" id="CAXDID020000156">
    <property type="protein sequence ID" value="CAL6043143.1"/>
    <property type="molecule type" value="Genomic_DNA"/>
</dbReference>
<dbReference type="PANTHER" id="PTHR30612">
    <property type="entry name" value="SECA INNER MEMBRANE COMPONENT OF SEC PROTEIN SECRETION SYSTEM"/>
    <property type="match status" value="1"/>
</dbReference>
<evidence type="ECO:0000256" key="4">
    <source>
        <dbReference type="SAM" id="MobiDB-lite"/>
    </source>
</evidence>